<dbReference type="RefSeq" id="WP_154571152.1">
    <property type="nucleotide sequence ID" value="NZ_VWSJ01000027.1"/>
</dbReference>
<gene>
    <name evidence="1" type="ORF">F1B92_06895</name>
</gene>
<evidence type="ECO:0000313" key="2">
    <source>
        <dbReference type="Proteomes" id="UP000476338"/>
    </source>
</evidence>
<name>A0A6L5WKE2_9BACT</name>
<dbReference type="AlphaFoldDB" id="A0A6L5WKE2"/>
<organism evidence="1 2">
    <name type="scientific">Campylobacter portucalensis</name>
    <dbReference type="NCBI Taxonomy" id="2608384"/>
    <lineage>
        <taxon>Bacteria</taxon>
        <taxon>Pseudomonadati</taxon>
        <taxon>Campylobacterota</taxon>
        <taxon>Epsilonproteobacteria</taxon>
        <taxon>Campylobacterales</taxon>
        <taxon>Campylobacteraceae</taxon>
        <taxon>Campylobacter</taxon>
    </lineage>
</organism>
<protein>
    <recommendedName>
        <fullName evidence="3">CRISPR-associated protein</fullName>
    </recommendedName>
</protein>
<evidence type="ECO:0008006" key="3">
    <source>
        <dbReference type="Google" id="ProtNLM"/>
    </source>
</evidence>
<dbReference type="Proteomes" id="UP000476338">
    <property type="component" value="Unassembled WGS sequence"/>
</dbReference>
<keyword evidence="2" id="KW-1185">Reference proteome</keyword>
<reference evidence="1 2" key="1">
    <citation type="submission" date="2019-09" db="EMBL/GenBank/DDBJ databases">
        <authorList>
            <person name="Silva M."/>
            <person name="Pereira G."/>
            <person name="Lopes-Da-Costa L."/>
            <person name="Silva E."/>
        </authorList>
    </citation>
    <scope>NUCLEOTIDE SEQUENCE [LARGE SCALE GENOMIC DNA]</scope>
    <source>
        <strain evidence="1 2">FMV-PI01</strain>
    </source>
</reference>
<evidence type="ECO:0000313" key="1">
    <source>
        <dbReference type="EMBL" id="MSN96892.1"/>
    </source>
</evidence>
<dbReference type="InterPro" id="IPR049811">
    <property type="entry name" value="MJ1673-like_dom"/>
</dbReference>
<dbReference type="NCBIfam" id="NF040559">
    <property type="entry name" value="CAS_Csx20"/>
    <property type="match status" value="1"/>
</dbReference>
<comment type="caution">
    <text evidence="1">The sequence shown here is derived from an EMBL/GenBank/DDBJ whole genome shotgun (WGS) entry which is preliminary data.</text>
</comment>
<proteinExistence type="predicted"/>
<dbReference type="EMBL" id="VWSJ01000027">
    <property type="protein sequence ID" value="MSN96892.1"/>
    <property type="molecule type" value="Genomic_DNA"/>
</dbReference>
<reference evidence="1 2" key="2">
    <citation type="submission" date="2020-03" db="EMBL/GenBank/DDBJ databases">
        <title>Campylobacter portucalensis sp. nov., a new species of Campylobacter isolated from the reproductive tract of bulls.</title>
        <authorList>
            <person name="Silva M.F."/>
            <person name="Pereira G."/>
            <person name="Carneiro C."/>
            <person name="Hemphill A."/>
            <person name="Mateus L."/>
            <person name="Lopes-Da-Costa L."/>
            <person name="Silva E."/>
        </authorList>
    </citation>
    <scope>NUCLEOTIDE SEQUENCE [LARGE SCALE GENOMIC DNA]</scope>
    <source>
        <strain evidence="1 2">FMV-PI01</strain>
    </source>
</reference>
<sequence>MKLFLFFSHKLTDEQIIDAKNSLKISEFVNLPSDLQANFSQVPAEFGENELLNYAKSFFEYLDKNAKSEDFALIQGDFGLTFLLVKFCLENDITPLYATTKRDVVINENGLKTSIFKHVKFRKYVI</sequence>
<accession>A0A6L5WKE2</accession>